<dbReference type="AlphaFoldDB" id="A0A645CHZ1"/>
<evidence type="ECO:0000256" key="1">
    <source>
        <dbReference type="SAM" id="MobiDB-lite"/>
    </source>
</evidence>
<accession>A0A645CHZ1</accession>
<reference evidence="2" key="1">
    <citation type="submission" date="2019-08" db="EMBL/GenBank/DDBJ databases">
        <authorList>
            <person name="Kucharzyk K."/>
            <person name="Murdoch R.W."/>
            <person name="Higgins S."/>
            <person name="Loffler F."/>
        </authorList>
    </citation>
    <scope>NUCLEOTIDE SEQUENCE</scope>
</reference>
<protein>
    <submittedName>
        <fullName evidence="2">Uncharacterized protein</fullName>
    </submittedName>
</protein>
<comment type="caution">
    <text evidence="2">The sequence shown here is derived from an EMBL/GenBank/DDBJ whole genome shotgun (WGS) entry which is preliminary data.</text>
</comment>
<evidence type="ECO:0000313" key="2">
    <source>
        <dbReference type="EMBL" id="MPM76551.1"/>
    </source>
</evidence>
<organism evidence="2">
    <name type="scientific">bioreactor metagenome</name>
    <dbReference type="NCBI Taxonomy" id="1076179"/>
    <lineage>
        <taxon>unclassified sequences</taxon>
        <taxon>metagenomes</taxon>
        <taxon>ecological metagenomes</taxon>
    </lineage>
</organism>
<name>A0A645CHZ1_9ZZZZ</name>
<proteinExistence type="predicted"/>
<dbReference type="EMBL" id="VSSQ01027347">
    <property type="protein sequence ID" value="MPM76551.1"/>
    <property type="molecule type" value="Genomic_DNA"/>
</dbReference>
<gene>
    <name evidence="2" type="ORF">SDC9_123550</name>
</gene>
<feature type="region of interest" description="Disordered" evidence="1">
    <location>
        <begin position="1"/>
        <end position="41"/>
    </location>
</feature>
<feature type="compositionally biased region" description="Basic and acidic residues" evidence="1">
    <location>
        <begin position="20"/>
        <end position="33"/>
    </location>
</feature>
<sequence length="73" mass="8338">MDLRVHIRDDQSDGVTQSGRADELRDRGHLARDRRQRALGGGGRCDRSCLRSLRIYSLQHGGHDLIDQFLICH</sequence>
<feature type="compositionally biased region" description="Basic and acidic residues" evidence="1">
    <location>
        <begin position="1"/>
        <end position="11"/>
    </location>
</feature>